<keyword evidence="8" id="KW-1185">Reference proteome</keyword>
<dbReference type="GO" id="GO:0016020">
    <property type="term" value="C:membrane"/>
    <property type="evidence" value="ECO:0007669"/>
    <property type="project" value="UniProtKB-SubCell"/>
</dbReference>
<protein>
    <recommendedName>
        <fullName evidence="9">Choline transport protein</fullName>
    </recommendedName>
</protein>
<evidence type="ECO:0000256" key="3">
    <source>
        <dbReference type="ARBA" id="ARBA00022692"/>
    </source>
</evidence>
<sequence>MSVDEKKTVDDSPRYEAGIAEEGEIINVSGHAQELDRSFGMLSVCAVGIISNNAWGAGGGTLVIALYNGGGPGVLYGLLAAAFFYAFICLGLAELASAIPSSANVYHWASVTGGPKYGRVLSWYGGWFNGIAWVFGAAAVTLPGANVAIAVYALYHPEYVPERWHVFIAYLGITAIDGSLVLFGQKYLARAASACGMLCMLIVFISTMVCAIMPSRTGAGYANNSFVWSDFQNLTGWSSNGFVFLMGMLNGAFTVGTPDGVCHMCEEMPNPRVNVPKGIAAQIIIGLLSTFCFFTAILYSITSLDDVFATNIVSLPLAAIYQQATRSNAGTTALLILFLINFLITIPGCQVVCGRMLWTLARDDATPASHWLRKVSPRWKNPFNAQLVVIAGILVLGCVYIGSATAFNAIVGSFAIMTTLSYLSALLPHLLTRRKNIKPGPFWMPSPWGEIALGVASTYIIVFNVIYCFPFSMPVTALGMNYASVMVGGITVLLTGWYLWKRKHGYVGPQVALDARDDIVVGIVGGGKSEEEGRRRRSLLR</sequence>
<dbReference type="PANTHER" id="PTHR45649:SF27">
    <property type="entry name" value="CHOLINE TRANSPORTER (EUROFUNG)"/>
    <property type="match status" value="1"/>
</dbReference>
<dbReference type="Pfam" id="PF13520">
    <property type="entry name" value="AA_permease_2"/>
    <property type="match status" value="1"/>
</dbReference>
<dbReference type="PANTHER" id="PTHR45649">
    <property type="entry name" value="AMINO-ACID PERMEASE BAT1"/>
    <property type="match status" value="1"/>
</dbReference>
<feature type="transmembrane region" description="Helical" evidence="6">
    <location>
        <begin position="191"/>
        <end position="214"/>
    </location>
</feature>
<dbReference type="AlphaFoldDB" id="A0A1V8TPF6"/>
<accession>A0A1V8TPF6</accession>
<feature type="transmembrane region" description="Helical" evidence="6">
    <location>
        <begin position="167"/>
        <end position="184"/>
    </location>
</feature>
<dbReference type="Proteomes" id="UP000192596">
    <property type="component" value="Unassembled WGS sequence"/>
</dbReference>
<feature type="transmembrane region" description="Helical" evidence="6">
    <location>
        <begin position="333"/>
        <end position="353"/>
    </location>
</feature>
<name>A0A1V8TPF6_9PEZI</name>
<dbReference type="InterPro" id="IPR002293">
    <property type="entry name" value="AA/rel_permease1"/>
</dbReference>
<dbReference type="STRING" id="1507870.A0A1V8TPF6"/>
<evidence type="ECO:0008006" key="9">
    <source>
        <dbReference type="Google" id="ProtNLM"/>
    </source>
</evidence>
<gene>
    <name evidence="7" type="ORF">B0A48_01484</name>
</gene>
<comment type="subcellular location">
    <subcellularLocation>
        <location evidence="1">Membrane</location>
        <topology evidence="1">Multi-pass membrane protein</topology>
    </subcellularLocation>
</comment>
<feature type="transmembrane region" description="Helical" evidence="6">
    <location>
        <begin position="234"/>
        <end position="257"/>
    </location>
</feature>
<dbReference type="EMBL" id="NAJO01000003">
    <property type="protein sequence ID" value="OQO13256.1"/>
    <property type="molecule type" value="Genomic_DNA"/>
</dbReference>
<feature type="transmembrane region" description="Helical" evidence="6">
    <location>
        <begin position="383"/>
        <end position="403"/>
    </location>
</feature>
<keyword evidence="4 6" id="KW-1133">Transmembrane helix</keyword>
<evidence type="ECO:0000256" key="5">
    <source>
        <dbReference type="ARBA" id="ARBA00023136"/>
    </source>
</evidence>
<dbReference type="Gene3D" id="1.20.1740.10">
    <property type="entry name" value="Amino acid/polyamine transporter I"/>
    <property type="match status" value="1"/>
</dbReference>
<feature type="transmembrane region" description="Helical" evidence="6">
    <location>
        <begin position="39"/>
        <end position="67"/>
    </location>
</feature>
<keyword evidence="5 6" id="KW-0472">Membrane</keyword>
<dbReference type="OrthoDB" id="3900342at2759"/>
<feature type="transmembrane region" description="Helical" evidence="6">
    <location>
        <begin position="479"/>
        <end position="500"/>
    </location>
</feature>
<feature type="transmembrane region" description="Helical" evidence="6">
    <location>
        <begin position="409"/>
        <end position="431"/>
    </location>
</feature>
<organism evidence="7 8">
    <name type="scientific">Cryoendolithus antarcticus</name>
    <dbReference type="NCBI Taxonomy" id="1507870"/>
    <lineage>
        <taxon>Eukaryota</taxon>
        <taxon>Fungi</taxon>
        <taxon>Dikarya</taxon>
        <taxon>Ascomycota</taxon>
        <taxon>Pezizomycotina</taxon>
        <taxon>Dothideomycetes</taxon>
        <taxon>Dothideomycetidae</taxon>
        <taxon>Cladosporiales</taxon>
        <taxon>Cladosporiaceae</taxon>
        <taxon>Cryoendolithus</taxon>
    </lineage>
</organism>
<dbReference type="InParanoid" id="A0A1V8TPF6"/>
<feature type="transmembrane region" description="Helical" evidence="6">
    <location>
        <begin position="131"/>
        <end position="155"/>
    </location>
</feature>
<evidence type="ECO:0000256" key="1">
    <source>
        <dbReference type="ARBA" id="ARBA00004141"/>
    </source>
</evidence>
<evidence type="ECO:0000313" key="7">
    <source>
        <dbReference type="EMBL" id="OQO13256.1"/>
    </source>
</evidence>
<keyword evidence="3 6" id="KW-0812">Transmembrane</keyword>
<dbReference type="GO" id="GO:0022857">
    <property type="term" value="F:transmembrane transporter activity"/>
    <property type="evidence" value="ECO:0007669"/>
    <property type="project" value="InterPro"/>
</dbReference>
<keyword evidence="2" id="KW-0813">Transport</keyword>
<feature type="transmembrane region" description="Helical" evidence="6">
    <location>
        <begin position="278"/>
        <end position="301"/>
    </location>
</feature>
<comment type="caution">
    <text evidence="7">The sequence shown here is derived from an EMBL/GenBank/DDBJ whole genome shotgun (WGS) entry which is preliminary data.</text>
</comment>
<evidence type="ECO:0000256" key="6">
    <source>
        <dbReference type="SAM" id="Phobius"/>
    </source>
</evidence>
<dbReference type="PIRSF" id="PIRSF006060">
    <property type="entry name" value="AA_transporter"/>
    <property type="match status" value="1"/>
</dbReference>
<evidence type="ECO:0000313" key="8">
    <source>
        <dbReference type="Proteomes" id="UP000192596"/>
    </source>
</evidence>
<feature type="transmembrane region" description="Helical" evidence="6">
    <location>
        <begin position="451"/>
        <end position="473"/>
    </location>
</feature>
<proteinExistence type="predicted"/>
<reference evidence="8" key="1">
    <citation type="submission" date="2017-03" db="EMBL/GenBank/DDBJ databases">
        <title>Genomes of endolithic fungi from Antarctica.</title>
        <authorList>
            <person name="Coleine C."/>
            <person name="Masonjones S."/>
            <person name="Stajich J.E."/>
        </authorList>
    </citation>
    <scope>NUCLEOTIDE SEQUENCE [LARGE SCALE GENOMIC DNA]</scope>
    <source>
        <strain evidence="8">CCFEE 5527</strain>
    </source>
</reference>
<feature type="transmembrane region" description="Helical" evidence="6">
    <location>
        <begin position="73"/>
        <end position="93"/>
    </location>
</feature>
<evidence type="ECO:0000256" key="2">
    <source>
        <dbReference type="ARBA" id="ARBA00022448"/>
    </source>
</evidence>
<evidence type="ECO:0000256" key="4">
    <source>
        <dbReference type="ARBA" id="ARBA00022989"/>
    </source>
</evidence>